<name>A0A1E3HXJ6_9TREE</name>
<dbReference type="Pfam" id="PF05192">
    <property type="entry name" value="MutS_III"/>
    <property type="match status" value="1"/>
</dbReference>
<keyword evidence="4" id="KW-0238">DNA-binding</keyword>
<dbReference type="Gene3D" id="3.40.50.300">
    <property type="entry name" value="P-loop containing nucleotide triphosphate hydrolases"/>
    <property type="match status" value="1"/>
</dbReference>
<dbReference type="GO" id="GO:0030983">
    <property type="term" value="F:mismatched DNA binding"/>
    <property type="evidence" value="ECO:0007669"/>
    <property type="project" value="InterPro"/>
</dbReference>
<feature type="compositionally biased region" description="Polar residues" evidence="6">
    <location>
        <begin position="1"/>
        <end position="50"/>
    </location>
</feature>
<accession>A0A1E3HXJ6</accession>
<dbReference type="Pfam" id="PF05188">
    <property type="entry name" value="MutS_II"/>
    <property type="match status" value="1"/>
</dbReference>
<dbReference type="PANTHER" id="PTHR11361">
    <property type="entry name" value="DNA MISMATCH REPAIR PROTEIN MUTS FAMILY MEMBER"/>
    <property type="match status" value="1"/>
</dbReference>
<dbReference type="Pfam" id="PF00488">
    <property type="entry name" value="MutS_V"/>
    <property type="match status" value="1"/>
</dbReference>
<evidence type="ECO:0000256" key="5">
    <source>
        <dbReference type="ARBA" id="ARBA00023254"/>
    </source>
</evidence>
<feature type="domain" description="DNA mismatch repair proteins mutS family" evidence="7">
    <location>
        <begin position="690"/>
        <end position="706"/>
    </location>
</feature>
<dbReference type="RefSeq" id="XP_018995062.1">
    <property type="nucleotide sequence ID" value="XM_019136393.1"/>
</dbReference>
<evidence type="ECO:0000256" key="6">
    <source>
        <dbReference type="SAM" id="MobiDB-lite"/>
    </source>
</evidence>
<dbReference type="AlphaFoldDB" id="A0A1E3HXJ6"/>
<dbReference type="InterPro" id="IPR036678">
    <property type="entry name" value="MutS_con_dom_sf"/>
</dbReference>
<dbReference type="InterPro" id="IPR007696">
    <property type="entry name" value="DNA_mismatch_repair_MutS_core"/>
</dbReference>
<dbReference type="InterPro" id="IPR027417">
    <property type="entry name" value="P-loop_NTPase"/>
</dbReference>
<dbReference type="SUPFAM" id="SSF48334">
    <property type="entry name" value="DNA repair protein MutS, domain III"/>
    <property type="match status" value="1"/>
</dbReference>
<reference evidence="8 9" key="1">
    <citation type="submission" date="2016-06" db="EMBL/GenBank/DDBJ databases">
        <title>Evolution of pathogenesis and genome organization in the Tremellales.</title>
        <authorList>
            <person name="Cuomo C."/>
            <person name="Litvintseva A."/>
            <person name="Heitman J."/>
            <person name="Chen Y."/>
            <person name="Sun S."/>
            <person name="Springer D."/>
            <person name="Dromer F."/>
            <person name="Young S."/>
            <person name="Zeng Q."/>
            <person name="Chapman S."/>
            <person name="Gujja S."/>
            <person name="Saif S."/>
            <person name="Birren B."/>
        </authorList>
    </citation>
    <scope>NUCLEOTIDE SEQUENCE [LARGE SCALE GENOMIC DNA]</scope>
    <source>
        <strain evidence="8 9">CBS 6039</strain>
    </source>
</reference>
<dbReference type="InterPro" id="IPR000432">
    <property type="entry name" value="DNA_mismatch_repair_MutS_C"/>
</dbReference>
<dbReference type="GO" id="GO:0005634">
    <property type="term" value="C:nucleus"/>
    <property type="evidence" value="ECO:0007669"/>
    <property type="project" value="TreeGrafter"/>
</dbReference>
<dbReference type="FunFam" id="3.40.50.300:FF:002054">
    <property type="entry name" value="DNA mismatch repair protein MSH4"/>
    <property type="match status" value="1"/>
</dbReference>
<dbReference type="GO" id="GO:0007131">
    <property type="term" value="P:reciprocal meiotic recombination"/>
    <property type="evidence" value="ECO:0007669"/>
    <property type="project" value="TreeGrafter"/>
</dbReference>
<evidence type="ECO:0000259" key="7">
    <source>
        <dbReference type="PROSITE" id="PS00486"/>
    </source>
</evidence>
<evidence type="ECO:0000313" key="8">
    <source>
        <dbReference type="EMBL" id="ODN80496.1"/>
    </source>
</evidence>
<dbReference type="SMART" id="SM00533">
    <property type="entry name" value="MUTSd"/>
    <property type="match status" value="1"/>
</dbReference>
<dbReference type="SUPFAM" id="SSF53150">
    <property type="entry name" value="DNA repair protein MutS, domain II"/>
    <property type="match status" value="1"/>
</dbReference>
<dbReference type="GO" id="GO:0140664">
    <property type="term" value="F:ATP-dependent DNA damage sensor activity"/>
    <property type="evidence" value="ECO:0007669"/>
    <property type="project" value="InterPro"/>
</dbReference>
<keyword evidence="2" id="KW-0547">Nucleotide-binding</keyword>
<dbReference type="InterPro" id="IPR017261">
    <property type="entry name" value="DNA_mismatch_repair_MutS/MSH"/>
</dbReference>
<dbReference type="PIRSF" id="PIRSF037677">
    <property type="entry name" value="DNA_mis_repair_Msh6"/>
    <property type="match status" value="1"/>
</dbReference>
<organism evidence="8 9">
    <name type="scientific">Cryptococcus amylolentus CBS 6039</name>
    <dbReference type="NCBI Taxonomy" id="1295533"/>
    <lineage>
        <taxon>Eukaryota</taxon>
        <taxon>Fungi</taxon>
        <taxon>Dikarya</taxon>
        <taxon>Basidiomycota</taxon>
        <taxon>Agaricomycotina</taxon>
        <taxon>Tremellomycetes</taxon>
        <taxon>Tremellales</taxon>
        <taxon>Cryptococcaceae</taxon>
        <taxon>Cryptococcus</taxon>
    </lineage>
</organism>
<protein>
    <recommendedName>
        <fullName evidence="7">DNA mismatch repair proteins mutS family domain-containing protein</fullName>
    </recommendedName>
</protein>
<dbReference type="PANTHER" id="PTHR11361:SF21">
    <property type="entry name" value="MUTS PROTEIN HOMOLOG 4"/>
    <property type="match status" value="1"/>
</dbReference>
<evidence type="ECO:0000256" key="4">
    <source>
        <dbReference type="ARBA" id="ARBA00023125"/>
    </source>
</evidence>
<keyword evidence="9" id="KW-1185">Reference proteome</keyword>
<dbReference type="InterPro" id="IPR045076">
    <property type="entry name" value="MutS"/>
</dbReference>
<dbReference type="InterPro" id="IPR007860">
    <property type="entry name" value="DNA_mmatch_repair_MutS_con_dom"/>
</dbReference>
<dbReference type="SUPFAM" id="SSF52540">
    <property type="entry name" value="P-loop containing nucleoside triphosphate hydrolases"/>
    <property type="match status" value="1"/>
</dbReference>
<dbReference type="GeneID" id="30154036"/>
<evidence type="ECO:0000256" key="2">
    <source>
        <dbReference type="ARBA" id="ARBA00022741"/>
    </source>
</evidence>
<dbReference type="GO" id="GO:0006298">
    <property type="term" value="P:mismatch repair"/>
    <property type="evidence" value="ECO:0007669"/>
    <property type="project" value="InterPro"/>
</dbReference>
<proteinExistence type="inferred from homology"/>
<evidence type="ECO:0000256" key="3">
    <source>
        <dbReference type="ARBA" id="ARBA00022840"/>
    </source>
</evidence>
<dbReference type="Proteomes" id="UP000094065">
    <property type="component" value="Unassembled WGS sequence"/>
</dbReference>
<feature type="region of interest" description="Disordered" evidence="6">
    <location>
        <begin position="1"/>
        <end position="66"/>
    </location>
</feature>
<evidence type="ECO:0000256" key="1">
    <source>
        <dbReference type="ARBA" id="ARBA00006271"/>
    </source>
</evidence>
<dbReference type="InterPro" id="IPR036187">
    <property type="entry name" value="DNA_mismatch_repair_MutS_sf"/>
</dbReference>
<comment type="caution">
    <text evidence="8">The sequence shown here is derived from an EMBL/GenBank/DDBJ whole genome shotgun (WGS) entry which is preliminary data.</text>
</comment>
<dbReference type="EMBL" id="AWGJ01000004">
    <property type="protein sequence ID" value="ODN80496.1"/>
    <property type="molecule type" value="Genomic_DNA"/>
</dbReference>
<dbReference type="PROSITE" id="PS00486">
    <property type="entry name" value="DNA_MISMATCH_REPAIR_2"/>
    <property type="match status" value="1"/>
</dbReference>
<keyword evidence="5" id="KW-0469">Meiosis</keyword>
<dbReference type="Gene3D" id="1.10.1420.10">
    <property type="match status" value="1"/>
</dbReference>
<keyword evidence="3" id="KW-0067">ATP-binding</keyword>
<sequence>MARSTVPTIPQYRTASTATTSRQNALPPSPTNTAYSRRGGRSNSVVTSVRRQGISLPPTRASTHADDSPPFVVALLQGKGSGNEIGVAAICLLTGKTVVTQIADNATFHKTIQHLYSHPPSAIIVPDTMLQDDNKRQYRKHERRTIGDGLLVEQLEEEFEIECMGVARALWNRETGRDFVESLAVDDELKASTLMAVEDKFYALCAVSALFKYLKLEKGIEIQERSLRIRYAASEGTMFIDVDTARSLELVRNGLTNKTTNTLFSVLNHCHTPMGSRLLRTNILQPGNFVKLIDDRLDATQELVKCGDKLTIIRSKLASVAQLDLDSILSQISQQQLHIMEVNVTDTRISLLLNLMEYLQVVQALQEELANTESHILRSIAKDFSGQQLDHVFGIIDACLSREVSVGKSAKGQNSRISRLFAVRASFAPLLDVARQTYQENLQDIYDLEKDIYATHNFTCQVENKGSNFYFTVPANDIEDALPSEFYGVEKMKNKLATEKRMLTRQESQLKRCAKLSQSEQEVLLISGQIVVNLISEVMGTLSGLYHCTEAAISSYSLGVQVKLLTLSQVRPEFRDTLAIHSGRHPILDRTLGTGECVPNHVYASRGSANFQIIQGPNMSGKSTYLRQIGILTVQAMVGCFVPAEYACFPLPDALLSRLSNDDSMEKCLSTFAAEMATSAMILGLATPRTLVLIDELGRGTSSLEGMGISHAVAEALITRKTLVFFATHYQDLAVILGNLPGVVKSHDASKETSSEFTSTFSYKVAEGAAPVSHYGLETAKLASLPEPVIKRATEVAEKLSALEEQGRQSSLSNLTVHRRKVLWELRAKLKQVASTSRLDNASLARFLQDLQKQSYEDLHQSLQLTTQSMGSRSQAS</sequence>
<dbReference type="OrthoDB" id="276261at2759"/>
<dbReference type="SMART" id="SM00534">
    <property type="entry name" value="MUTSac"/>
    <property type="match status" value="1"/>
</dbReference>
<dbReference type="GO" id="GO:0005524">
    <property type="term" value="F:ATP binding"/>
    <property type="evidence" value="ECO:0007669"/>
    <property type="project" value="UniProtKB-KW"/>
</dbReference>
<dbReference type="Gene3D" id="3.30.420.110">
    <property type="entry name" value="MutS, connector domain"/>
    <property type="match status" value="1"/>
</dbReference>
<gene>
    <name evidence="8" type="ORF">L202_02727</name>
</gene>
<dbReference type="STRING" id="1295533.A0A1E3HXJ6"/>
<comment type="similarity">
    <text evidence="1">Belongs to the DNA mismatch repair MutS family.</text>
</comment>
<evidence type="ECO:0000313" key="9">
    <source>
        <dbReference type="Proteomes" id="UP000094065"/>
    </source>
</evidence>